<accession>A0A1H4R9W3</accession>
<dbReference type="EMBL" id="FNTB01000001">
    <property type="protein sequence ID" value="SEC28616.1"/>
    <property type="molecule type" value="Genomic_DNA"/>
</dbReference>
<organism evidence="1 2">
    <name type="scientific">Maribacter dokdonensis</name>
    <dbReference type="NCBI Taxonomy" id="320912"/>
    <lineage>
        <taxon>Bacteria</taxon>
        <taxon>Pseudomonadati</taxon>
        <taxon>Bacteroidota</taxon>
        <taxon>Flavobacteriia</taxon>
        <taxon>Flavobacteriales</taxon>
        <taxon>Flavobacteriaceae</taxon>
        <taxon>Maribacter</taxon>
    </lineage>
</organism>
<name>A0A1H4R9W3_9FLAO</name>
<proteinExistence type="predicted"/>
<dbReference type="Proteomes" id="UP000183038">
    <property type="component" value="Unassembled WGS sequence"/>
</dbReference>
<dbReference type="CDD" id="cd21650">
    <property type="entry name" value="CrtA-like"/>
    <property type="match status" value="1"/>
</dbReference>
<gene>
    <name evidence="1" type="ORF">SAMN05192540_2803</name>
</gene>
<dbReference type="AlphaFoldDB" id="A0A1H4R9W3"/>
<sequence length="238" mass="27847">MNIFTYHLVEISFSYAVKSLFVNPLDKETPGLVHAEYMTAMKLGAPIFSPSRFLTRQMAVFAQWENEKALDDYLQKEKFGAQLNNGWHVRLAFLRQWGKTSKFKIPEHKATLELASSPVVAVTIARMKPWAIPRFLRWGRPVEKLVRDHNGTLLSMASFKFPNTISTFSIWKTEKEMTNMVHGHSKMAQPKRHANAMKERERKSFHFEFVTLRFKPISEFGTWQEKDTYIPYFELHTT</sequence>
<evidence type="ECO:0000313" key="1">
    <source>
        <dbReference type="EMBL" id="SEC28616.1"/>
    </source>
</evidence>
<dbReference type="OrthoDB" id="701861at2"/>
<dbReference type="RefSeq" id="WP_074673567.1">
    <property type="nucleotide sequence ID" value="NZ_FNTB01000001.1"/>
</dbReference>
<reference evidence="1 2" key="1">
    <citation type="submission" date="2016-10" db="EMBL/GenBank/DDBJ databases">
        <authorList>
            <person name="de Groot N.N."/>
        </authorList>
    </citation>
    <scope>NUCLEOTIDE SEQUENCE [LARGE SCALE GENOMIC DNA]</scope>
    <source>
        <strain evidence="1 2">MAR_2009_71</strain>
    </source>
</reference>
<evidence type="ECO:0008006" key="3">
    <source>
        <dbReference type="Google" id="ProtNLM"/>
    </source>
</evidence>
<evidence type="ECO:0000313" key="2">
    <source>
        <dbReference type="Proteomes" id="UP000183038"/>
    </source>
</evidence>
<dbReference type="InterPro" id="IPR049574">
    <property type="entry name" value="CrtA-like"/>
</dbReference>
<protein>
    <recommendedName>
        <fullName evidence="3">Spheroidene monooxygenase</fullName>
    </recommendedName>
</protein>